<evidence type="ECO:0000313" key="2">
    <source>
        <dbReference type="EMBL" id="KAJ7735646.1"/>
    </source>
</evidence>
<feature type="region of interest" description="Disordered" evidence="1">
    <location>
        <begin position="1"/>
        <end position="40"/>
    </location>
</feature>
<dbReference type="EMBL" id="JARJLG010000153">
    <property type="protein sequence ID" value="KAJ7735646.1"/>
    <property type="molecule type" value="Genomic_DNA"/>
</dbReference>
<feature type="compositionally biased region" description="Low complexity" evidence="1">
    <location>
        <begin position="10"/>
        <end position="23"/>
    </location>
</feature>
<sequence length="365" mass="39669">MPPKKRTRTKASTATTEPSSTTAVLHAGSSGSTRPSQNSSAGLLAMPVELLHLTATRWGSCLGAGISLSLGQSPRLIPDISPSPPHLSAHALRMPGHGAAFYKYLGDFLKRTSEGLAREPRLLACIRTVNVVLTRYSSAEVLPPFARCLSQMPNLHSLQIIHAHTKMTTHLKNGFAGCSIPSVRKIILPSWAHEVLRCCPEVTHVICTGGDSSNLVSAIAKSCKKVEIIEGFILSDDRIMKRAPQSYSALCRILTSCPGLLKAAPDLKKVKLVHFAEKETIAGLAAFKKLTAITLTHRITQDQREQGTYASTHSQELDQCIDVARRVLRKQTAGPPRFAICYVVPAFIFRGQERQGSTLEEQIPV</sequence>
<dbReference type="Proteomes" id="UP001215280">
    <property type="component" value="Unassembled WGS sequence"/>
</dbReference>
<name>A0AAD7I791_9AGAR</name>
<evidence type="ECO:0000256" key="1">
    <source>
        <dbReference type="SAM" id="MobiDB-lite"/>
    </source>
</evidence>
<reference evidence="2" key="1">
    <citation type="submission" date="2023-03" db="EMBL/GenBank/DDBJ databases">
        <title>Massive genome expansion in bonnet fungi (Mycena s.s.) driven by repeated elements and novel gene families across ecological guilds.</title>
        <authorList>
            <consortium name="Lawrence Berkeley National Laboratory"/>
            <person name="Harder C.B."/>
            <person name="Miyauchi S."/>
            <person name="Viragh M."/>
            <person name="Kuo A."/>
            <person name="Thoen E."/>
            <person name="Andreopoulos B."/>
            <person name="Lu D."/>
            <person name="Skrede I."/>
            <person name="Drula E."/>
            <person name="Henrissat B."/>
            <person name="Morin E."/>
            <person name="Kohler A."/>
            <person name="Barry K."/>
            <person name="LaButti K."/>
            <person name="Morin E."/>
            <person name="Salamov A."/>
            <person name="Lipzen A."/>
            <person name="Mereny Z."/>
            <person name="Hegedus B."/>
            <person name="Baldrian P."/>
            <person name="Stursova M."/>
            <person name="Weitz H."/>
            <person name="Taylor A."/>
            <person name="Grigoriev I.V."/>
            <person name="Nagy L.G."/>
            <person name="Martin F."/>
            <person name="Kauserud H."/>
        </authorList>
    </citation>
    <scope>NUCLEOTIDE SEQUENCE</scope>
    <source>
        <strain evidence="2">CBHHK188m</strain>
    </source>
</reference>
<evidence type="ECO:0000313" key="3">
    <source>
        <dbReference type="Proteomes" id="UP001215280"/>
    </source>
</evidence>
<feature type="compositionally biased region" description="Polar residues" evidence="1">
    <location>
        <begin position="29"/>
        <end position="40"/>
    </location>
</feature>
<keyword evidence="3" id="KW-1185">Reference proteome</keyword>
<proteinExistence type="predicted"/>
<gene>
    <name evidence="2" type="ORF">DFH07DRAFT_779936</name>
</gene>
<dbReference type="AlphaFoldDB" id="A0AAD7I791"/>
<organism evidence="2 3">
    <name type="scientific">Mycena maculata</name>
    <dbReference type="NCBI Taxonomy" id="230809"/>
    <lineage>
        <taxon>Eukaryota</taxon>
        <taxon>Fungi</taxon>
        <taxon>Dikarya</taxon>
        <taxon>Basidiomycota</taxon>
        <taxon>Agaricomycotina</taxon>
        <taxon>Agaricomycetes</taxon>
        <taxon>Agaricomycetidae</taxon>
        <taxon>Agaricales</taxon>
        <taxon>Marasmiineae</taxon>
        <taxon>Mycenaceae</taxon>
        <taxon>Mycena</taxon>
    </lineage>
</organism>
<accession>A0AAD7I791</accession>
<comment type="caution">
    <text evidence="2">The sequence shown here is derived from an EMBL/GenBank/DDBJ whole genome shotgun (WGS) entry which is preliminary data.</text>
</comment>
<protein>
    <submittedName>
        <fullName evidence="2">Uncharacterized protein</fullName>
    </submittedName>
</protein>